<name>A0A7L7KQ06_9MOLU</name>
<dbReference type="UniPathway" id="UPA00379">
    <property type="reaction ID" value="UER00555"/>
</dbReference>
<evidence type="ECO:0000313" key="10">
    <source>
        <dbReference type="EMBL" id="QMS84803.1"/>
    </source>
</evidence>
<dbReference type="InterPro" id="IPR012886">
    <property type="entry name" value="Formiminotransferase_N"/>
</dbReference>
<evidence type="ECO:0000256" key="3">
    <source>
        <dbReference type="ARBA" id="ARBA00012252"/>
    </source>
</evidence>
<dbReference type="InterPro" id="IPR037064">
    <property type="entry name" value="Formiminotransferase_N_sf"/>
</dbReference>
<comment type="pathway">
    <text evidence="2">Amino-acid degradation; L-histidine degradation into L-glutamate; L-glutamate from N-formimidoyl-L-glutamate (transferase route): step 1/1.</text>
</comment>
<evidence type="ECO:0000259" key="8">
    <source>
        <dbReference type="SMART" id="SM01221"/>
    </source>
</evidence>
<dbReference type="AlphaFoldDB" id="A0A7L7KQ06"/>
<dbReference type="InterPro" id="IPR051623">
    <property type="entry name" value="FTCD"/>
</dbReference>
<dbReference type="Gene3D" id="3.30.990.10">
    <property type="entry name" value="Formiminotransferase, N-terminal subdomain"/>
    <property type="match status" value="1"/>
</dbReference>
<keyword evidence="4" id="KW-0963">Cytoplasm</keyword>
<dbReference type="EC" id="2.1.2.5" evidence="3"/>
<dbReference type="Pfam" id="PF02971">
    <property type="entry name" value="FTCD"/>
    <property type="match status" value="1"/>
</dbReference>
<keyword evidence="11" id="KW-1185">Reference proteome</keyword>
<proteinExistence type="predicted"/>
<evidence type="ECO:0000313" key="11">
    <source>
        <dbReference type="Proteomes" id="UP000514720"/>
    </source>
</evidence>
<dbReference type="InterPro" id="IPR037070">
    <property type="entry name" value="Formiminotransferase_C_sf"/>
</dbReference>
<feature type="domain" description="Formiminotransferase C-terminal subdomain" evidence="8">
    <location>
        <begin position="181"/>
        <end position="301"/>
    </location>
</feature>
<dbReference type="PANTHER" id="PTHR12234">
    <property type="entry name" value="FORMIMINOTRANSFERASE-CYCLODEAMINASE"/>
    <property type="match status" value="1"/>
</dbReference>
<evidence type="ECO:0000256" key="5">
    <source>
        <dbReference type="ARBA" id="ARBA00022679"/>
    </source>
</evidence>
<feature type="domain" description="Formiminotransferase N-terminal subdomain" evidence="9">
    <location>
        <begin position="3"/>
        <end position="180"/>
    </location>
</feature>
<dbReference type="GO" id="GO:0030409">
    <property type="term" value="F:glutamate formimidoyltransferase activity"/>
    <property type="evidence" value="ECO:0007669"/>
    <property type="project" value="UniProtKB-EC"/>
</dbReference>
<dbReference type="GO" id="GO:0005542">
    <property type="term" value="F:folic acid binding"/>
    <property type="evidence" value="ECO:0007669"/>
    <property type="project" value="UniProtKB-KW"/>
</dbReference>
<keyword evidence="5 10" id="KW-0808">Transferase</keyword>
<sequence length="321" mass="36669">MRKIVECVPNFSEGRNQTVIEEIVSTLRGIDGCNLVNYEADQDYNRTVVTLIGEPEAIIKALLPFVGKVLELIDMNVQKGEHPRMGAVDVIPFIPIEHVTMEECVEYANQVGQLIYDTYQIPSFLYANAATKKDRVKLPTIRKGEFEGMKDKIKDPHWTPDFGTNEIHPTFGVIGIGARIPLIAYNIDLDTTDMNPAKQISRAIRFSSGGFRHIQAGPVYLESRKHTQVTMNILDYTKNPIYRILETVKMEAAQYHVDVPSCELVGLIPKQALLQSLKYYFKRYNQPWDADMSFDDIVKYSIQYIGFRDFDRLKIIEANIN</sequence>
<dbReference type="InterPro" id="IPR013802">
    <property type="entry name" value="Formiminotransferase_C"/>
</dbReference>
<dbReference type="EMBL" id="CP048914">
    <property type="protein sequence ID" value="QMS84803.1"/>
    <property type="molecule type" value="Genomic_DNA"/>
</dbReference>
<dbReference type="RefSeq" id="WP_258878424.1">
    <property type="nucleotide sequence ID" value="NZ_CP048914.1"/>
</dbReference>
<dbReference type="Gene3D" id="3.30.70.670">
    <property type="entry name" value="Formiminotransferase, C-terminal subdomain"/>
    <property type="match status" value="1"/>
</dbReference>
<evidence type="ECO:0000256" key="6">
    <source>
        <dbReference type="ARBA" id="ARBA00022808"/>
    </source>
</evidence>
<reference evidence="10 11" key="1">
    <citation type="submission" date="2020-02" db="EMBL/GenBank/DDBJ databases">
        <authorList>
            <person name="Zheng R.K."/>
            <person name="Sun C.M."/>
        </authorList>
    </citation>
    <scope>NUCLEOTIDE SEQUENCE [LARGE SCALE GENOMIC DNA]</scope>
    <source>
        <strain evidence="11">zrk13</strain>
    </source>
</reference>
<keyword evidence="6" id="KW-0369">Histidine metabolism</keyword>
<dbReference type="NCBIfam" id="TIGR02024">
    <property type="entry name" value="FtcD"/>
    <property type="match status" value="1"/>
</dbReference>
<dbReference type="PANTHER" id="PTHR12234:SF8">
    <property type="entry name" value="FORMIMINOTRANSFERASE-CYCLODEAMINASE"/>
    <property type="match status" value="1"/>
</dbReference>
<organism evidence="10 11">
    <name type="scientific">Candidatus Xianfuyuplasma coldseepsis</name>
    <dbReference type="NCBI Taxonomy" id="2782163"/>
    <lineage>
        <taxon>Bacteria</taxon>
        <taxon>Bacillati</taxon>
        <taxon>Mycoplasmatota</taxon>
        <taxon>Mollicutes</taxon>
        <taxon>Candidatus Izemoplasmatales</taxon>
        <taxon>Candidatus Izemoplasmataceae</taxon>
        <taxon>Candidatus Xianfuyuplasma</taxon>
    </lineage>
</organism>
<evidence type="ECO:0000256" key="4">
    <source>
        <dbReference type="ARBA" id="ARBA00022490"/>
    </source>
</evidence>
<dbReference type="InterPro" id="IPR004227">
    <property type="entry name" value="Formiminotransferase_cat"/>
</dbReference>
<dbReference type="Proteomes" id="UP000514720">
    <property type="component" value="Chromosome"/>
</dbReference>
<evidence type="ECO:0000259" key="9">
    <source>
        <dbReference type="SMART" id="SM01222"/>
    </source>
</evidence>
<dbReference type="SMART" id="SM01222">
    <property type="entry name" value="FTCD_N"/>
    <property type="match status" value="1"/>
</dbReference>
<evidence type="ECO:0000256" key="1">
    <source>
        <dbReference type="ARBA" id="ARBA00004496"/>
    </source>
</evidence>
<dbReference type="SMART" id="SM01221">
    <property type="entry name" value="FTCD"/>
    <property type="match status" value="1"/>
</dbReference>
<dbReference type="GO" id="GO:0005737">
    <property type="term" value="C:cytoplasm"/>
    <property type="evidence" value="ECO:0007669"/>
    <property type="project" value="UniProtKB-SubCell"/>
</dbReference>
<keyword evidence="7" id="KW-0290">Folate-binding</keyword>
<comment type="subcellular location">
    <subcellularLocation>
        <location evidence="1">Cytoplasm</location>
    </subcellularLocation>
</comment>
<dbReference type="Pfam" id="PF07837">
    <property type="entry name" value="FTCD_N"/>
    <property type="match status" value="1"/>
</dbReference>
<dbReference type="GO" id="GO:0019557">
    <property type="term" value="P:L-histidine catabolic process to glutamate and formate"/>
    <property type="evidence" value="ECO:0007669"/>
    <property type="project" value="UniProtKB-UniPathway"/>
</dbReference>
<dbReference type="GO" id="GO:0019556">
    <property type="term" value="P:L-histidine catabolic process to glutamate and formamide"/>
    <property type="evidence" value="ECO:0007669"/>
    <property type="project" value="UniProtKB-UniPathway"/>
</dbReference>
<evidence type="ECO:0000256" key="7">
    <source>
        <dbReference type="ARBA" id="ARBA00022954"/>
    </source>
</evidence>
<evidence type="ECO:0000256" key="2">
    <source>
        <dbReference type="ARBA" id="ARBA00005082"/>
    </source>
</evidence>
<protein>
    <recommendedName>
        <fullName evidence="3">glutamate formimidoyltransferase</fullName>
        <ecNumber evidence="3">2.1.2.5</ecNumber>
    </recommendedName>
</protein>
<dbReference type="SUPFAM" id="SSF55116">
    <property type="entry name" value="Formiminotransferase domain of formiminotransferase-cyclodeaminase"/>
    <property type="match status" value="2"/>
</dbReference>
<gene>
    <name evidence="10" type="primary">ftcD</name>
    <name evidence="10" type="ORF">G4Z02_03225</name>
</gene>
<dbReference type="KEGG" id="xcl:G4Z02_03225"/>
<accession>A0A7L7KQ06</accession>
<dbReference type="InterPro" id="IPR022384">
    <property type="entry name" value="FormiminoTrfase_cat_dom_sf"/>
</dbReference>